<evidence type="ECO:0000313" key="2">
    <source>
        <dbReference type="EMBL" id="OGL77014.1"/>
    </source>
</evidence>
<protein>
    <recommendedName>
        <fullName evidence="4">Cell shape determination protein CcmA</fullName>
    </recommendedName>
</protein>
<evidence type="ECO:0000256" key="1">
    <source>
        <dbReference type="ARBA" id="ARBA00044755"/>
    </source>
</evidence>
<comment type="caution">
    <text evidence="2">The sequence shown here is derived from an EMBL/GenBank/DDBJ whole genome shotgun (WGS) entry which is preliminary data.</text>
</comment>
<evidence type="ECO:0008006" key="4">
    <source>
        <dbReference type="Google" id="ProtNLM"/>
    </source>
</evidence>
<comment type="similarity">
    <text evidence="1">Belongs to the bactofilin family.</text>
</comment>
<organism evidence="2 3">
    <name type="scientific">Candidatus Uhrbacteria bacterium RIFCSPHIGHO2_12_FULL_54_23</name>
    <dbReference type="NCBI Taxonomy" id="1802397"/>
    <lineage>
        <taxon>Bacteria</taxon>
        <taxon>Candidatus Uhriibacteriota</taxon>
    </lineage>
</organism>
<proteinExistence type="inferred from homology"/>
<dbReference type="AlphaFoldDB" id="A0A1F7UH28"/>
<dbReference type="Pfam" id="PF04519">
    <property type="entry name" value="Bactofilin"/>
    <property type="match status" value="1"/>
</dbReference>
<reference evidence="2 3" key="1">
    <citation type="journal article" date="2016" name="Nat. Commun.">
        <title>Thousands of microbial genomes shed light on interconnected biogeochemical processes in an aquifer system.</title>
        <authorList>
            <person name="Anantharaman K."/>
            <person name="Brown C.T."/>
            <person name="Hug L.A."/>
            <person name="Sharon I."/>
            <person name="Castelle C.J."/>
            <person name="Probst A.J."/>
            <person name="Thomas B.C."/>
            <person name="Singh A."/>
            <person name="Wilkins M.J."/>
            <person name="Karaoz U."/>
            <person name="Brodie E.L."/>
            <person name="Williams K.H."/>
            <person name="Hubbard S.S."/>
            <person name="Banfield J.F."/>
        </authorList>
    </citation>
    <scope>NUCLEOTIDE SEQUENCE [LARGE SCALE GENOMIC DNA]</scope>
</reference>
<dbReference type="Proteomes" id="UP000176604">
    <property type="component" value="Unassembled WGS sequence"/>
</dbReference>
<accession>A0A1F7UH28</accession>
<sequence length="137" mass="14236">MFKNKDTTSTSEETVIGPSVTVEGDFGGEGNVLVEGTVKGSIKTKQNLRIAPTAKIHASLEAQSASIAGEVRGNVRIKDLLEVLATAHIVGDVEARTLTVASGASLNGKIIVGETHATAPEVPLQKQNHAIARPSSK</sequence>
<dbReference type="PANTHER" id="PTHR35024:SF4">
    <property type="entry name" value="POLYMER-FORMING CYTOSKELETAL PROTEIN"/>
    <property type="match status" value="1"/>
</dbReference>
<name>A0A1F7UH28_9BACT</name>
<evidence type="ECO:0000313" key="3">
    <source>
        <dbReference type="Proteomes" id="UP000176604"/>
    </source>
</evidence>
<dbReference type="PANTHER" id="PTHR35024">
    <property type="entry name" value="HYPOTHETICAL CYTOSOLIC PROTEIN"/>
    <property type="match status" value="1"/>
</dbReference>
<dbReference type="InterPro" id="IPR007607">
    <property type="entry name" value="BacA/B"/>
</dbReference>
<gene>
    <name evidence="2" type="ORF">A3J43_04045</name>
</gene>
<dbReference type="EMBL" id="MGEF01000068">
    <property type="protein sequence ID" value="OGL77014.1"/>
    <property type="molecule type" value="Genomic_DNA"/>
</dbReference>